<evidence type="ECO:0000313" key="3">
    <source>
        <dbReference type="Proteomes" id="UP000324800"/>
    </source>
</evidence>
<keyword evidence="1" id="KW-1133">Transmembrane helix</keyword>
<proteinExistence type="predicted"/>
<reference evidence="2 3" key="1">
    <citation type="submission" date="2019-03" db="EMBL/GenBank/DDBJ databases">
        <title>Single cell metagenomics reveals metabolic interactions within the superorganism composed of flagellate Streblomastix strix and complex community of Bacteroidetes bacteria on its surface.</title>
        <authorList>
            <person name="Treitli S.C."/>
            <person name="Kolisko M."/>
            <person name="Husnik F."/>
            <person name="Keeling P."/>
            <person name="Hampl V."/>
        </authorList>
    </citation>
    <scope>NUCLEOTIDE SEQUENCE [LARGE SCALE GENOMIC DNA]</scope>
    <source>
        <strain evidence="2">ST1C</strain>
    </source>
</reference>
<keyword evidence="1" id="KW-0472">Membrane</keyword>
<feature type="transmembrane region" description="Helical" evidence="1">
    <location>
        <begin position="6"/>
        <end position="28"/>
    </location>
</feature>
<dbReference type="Proteomes" id="UP000324800">
    <property type="component" value="Unassembled WGS sequence"/>
</dbReference>
<gene>
    <name evidence="2" type="ORF">EZS28_007187</name>
</gene>
<sequence>MLLSYFLFELVMVLMEAIFFLSFVQFHFQILSAVPIHQCYLESNWQHLLKFVAYKVVEKKIQKKYGEKLLLRYDGY</sequence>
<protein>
    <submittedName>
        <fullName evidence="2">Uncharacterized protein</fullName>
    </submittedName>
</protein>
<dbReference type="AlphaFoldDB" id="A0A5J4WQU8"/>
<keyword evidence="1" id="KW-0812">Transmembrane</keyword>
<comment type="caution">
    <text evidence="2">The sequence shown here is derived from an EMBL/GenBank/DDBJ whole genome shotgun (WGS) entry which is preliminary data.</text>
</comment>
<accession>A0A5J4WQU8</accession>
<name>A0A5J4WQU8_9EUKA</name>
<evidence type="ECO:0000256" key="1">
    <source>
        <dbReference type="SAM" id="Phobius"/>
    </source>
</evidence>
<evidence type="ECO:0000313" key="2">
    <source>
        <dbReference type="EMBL" id="KAA6397290.1"/>
    </source>
</evidence>
<dbReference type="EMBL" id="SNRW01001213">
    <property type="protein sequence ID" value="KAA6397290.1"/>
    <property type="molecule type" value="Genomic_DNA"/>
</dbReference>
<organism evidence="2 3">
    <name type="scientific">Streblomastix strix</name>
    <dbReference type="NCBI Taxonomy" id="222440"/>
    <lineage>
        <taxon>Eukaryota</taxon>
        <taxon>Metamonada</taxon>
        <taxon>Preaxostyla</taxon>
        <taxon>Oxymonadida</taxon>
        <taxon>Streblomastigidae</taxon>
        <taxon>Streblomastix</taxon>
    </lineage>
</organism>